<protein>
    <submittedName>
        <fullName evidence="3">Uncharacterized protein YciI</fullName>
    </submittedName>
</protein>
<proteinExistence type="inferred from homology"/>
<evidence type="ECO:0000313" key="4">
    <source>
        <dbReference type="Proteomes" id="UP001184230"/>
    </source>
</evidence>
<dbReference type="InterPro" id="IPR005545">
    <property type="entry name" value="YCII"/>
</dbReference>
<keyword evidence="4" id="KW-1185">Reference proteome</keyword>
<dbReference type="SUPFAM" id="SSF54909">
    <property type="entry name" value="Dimeric alpha+beta barrel"/>
    <property type="match status" value="1"/>
</dbReference>
<organism evidence="3 4">
    <name type="scientific">Variovorax soli</name>
    <dbReference type="NCBI Taxonomy" id="376815"/>
    <lineage>
        <taxon>Bacteria</taxon>
        <taxon>Pseudomonadati</taxon>
        <taxon>Pseudomonadota</taxon>
        <taxon>Betaproteobacteria</taxon>
        <taxon>Burkholderiales</taxon>
        <taxon>Comamonadaceae</taxon>
        <taxon>Variovorax</taxon>
    </lineage>
</organism>
<comment type="similarity">
    <text evidence="1">Belongs to the YciI family.</text>
</comment>
<gene>
    <name evidence="3" type="ORF">J2739_004355</name>
</gene>
<accession>A0ABU1NJC4</accession>
<name>A0ABU1NJC4_9BURK</name>
<dbReference type="EMBL" id="JAVDRF010000011">
    <property type="protein sequence ID" value="MDR6538562.1"/>
    <property type="molecule type" value="Genomic_DNA"/>
</dbReference>
<evidence type="ECO:0000313" key="3">
    <source>
        <dbReference type="EMBL" id="MDR6538562.1"/>
    </source>
</evidence>
<feature type="domain" description="YCII-related" evidence="2">
    <location>
        <begin position="22"/>
        <end position="91"/>
    </location>
</feature>
<dbReference type="InterPro" id="IPR011008">
    <property type="entry name" value="Dimeric_a/b-barrel"/>
</dbReference>
<comment type="caution">
    <text evidence="3">The sequence shown here is derived from an EMBL/GenBank/DDBJ whole genome shotgun (WGS) entry which is preliminary data.</text>
</comment>
<evidence type="ECO:0000259" key="2">
    <source>
        <dbReference type="Pfam" id="PF03795"/>
    </source>
</evidence>
<dbReference type="RefSeq" id="WP_309905472.1">
    <property type="nucleotide sequence ID" value="NZ_JAVDRF010000011.1"/>
</dbReference>
<dbReference type="Proteomes" id="UP001184230">
    <property type="component" value="Unassembled WGS sequence"/>
</dbReference>
<reference evidence="3 4" key="1">
    <citation type="submission" date="2023-07" db="EMBL/GenBank/DDBJ databases">
        <title>Sorghum-associated microbial communities from plants grown in Nebraska, USA.</title>
        <authorList>
            <person name="Schachtman D."/>
        </authorList>
    </citation>
    <scope>NUCLEOTIDE SEQUENCE [LARGE SCALE GENOMIC DNA]</scope>
    <source>
        <strain evidence="3 4">DS1781</strain>
    </source>
</reference>
<evidence type="ECO:0000256" key="1">
    <source>
        <dbReference type="ARBA" id="ARBA00007689"/>
    </source>
</evidence>
<dbReference type="Pfam" id="PF03795">
    <property type="entry name" value="YCII"/>
    <property type="match status" value="1"/>
</dbReference>
<sequence>MKYYLCKFLPPRADFLASMTPTEGDLMKRHGAFLNDLLDQGLVVAHGPVDDPAGGWGMSLYRIGDDQEIETLTSQDPMVVAGGARYEILPMRHLRARG</sequence>